<evidence type="ECO:0000256" key="8">
    <source>
        <dbReference type="ARBA" id="ARBA00063644"/>
    </source>
</evidence>
<reference evidence="13 14" key="1">
    <citation type="journal article" date="2019" name="Int. J. Syst. Evol. Microbiol.">
        <title>Capsulimonas corticalis gen. nov., sp. nov., an aerobic capsulated bacterium, of a novel bacterial order, Capsulimonadales ord. nov., of the class Armatimonadia of the phylum Armatimonadetes.</title>
        <authorList>
            <person name="Li J."/>
            <person name="Kudo C."/>
            <person name="Tonouchi A."/>
        </authorList>
    </citation>
    <scope>NUCLEOTIDE SEQUENCE [LARGE SCALE GENOMIC DNA]</scope>
    <source>
        <strain evidence="13 14">AX-7</strain>
    </source>
</reference>
<dbReference type="FunFam" id="3.30.1360.40:FF:000002">
    <property type="entry name" value="DNA gyrase subunit A"/>
    <property type="match status" value="1"/>
</dbReference>
<dbReference type="GO" id="GO:0005524">
    <property type="term" value="F:ATP binding"/>
    <property type="evidence" value="ECO:0007669"/>
    <property type="project" value="UniProtKB-UniRule"/>
</dbReference>
<dbReference type="Pfam" id="PF03989">
    <property type="entry name" value="DNA_gyraseA_C"/>
    <property type="match status" value="6"/>
</dbReference>
<dbReference type="PANTHER" id="PTHR43493">
    <property type="entry name" value="DNA GYRASE/TOPOISOMERASE SUBUNIT A"/>
    <property type="match status" value="1"/>
</dbReference>
<sequence>MADEEVPTPDTTPENPDDQPDTPDEQPEAPVAETATALLPNNAGFEVVNTTLEDEMRQSYLNYAMSTIISRALPDVRDGLKPVQRRILMAMSDLNLTPGAQHRKSAKIAGDTSGNYHPHGEAVVYPTMVRMAQDFSLRYPLVDGQGNFGSIDGDPPAAMRYTEARMSNFATELLQDLDRETVDWTDNYDQTRQEPTVLPGKFPNLICNGGSGIAVGMATNIPPHNLREVIDALYHLIDNPDATSDELMTFIKGPDFPTHGLILGTKGIRQAYATGRGSVIMQARTTIEPIENGRNTIVITELPYQVIKQRLIEQIADLVKQKKIEGIVNLNDYTDKTGMKVVIELKREAYPKKVLNFLLKHTPMRSTFGVNMIALIEGQPQILSLPQVLSAFLKHRREVIVRRTIFELNKAKARAHILEGLRIALDFLDEIIALIRASRTAEIARTEMMARFTLSQLQADAILQMQLRTLTGLAREQVENEYKGLLKEIGFYEDILATPARVEQIIKQELKFLRDKYGDERRTRIVPMEAEEIGDEDLIPEEEMIVSITRDGYIKRVPKETYPTQHRGGKGRIGATTKEEDTIEHLFIATTHHYILFFTDRGRVYRLKAYEVPQTSRTAMGSAVINLINIQPGERITATVPIKDYKEATGYLLLATECGEVKRTKLSEFANLRNNGLNVFDIEENDSLKWVAHTTGENEIIMVTRKGMSIRFHENEVPSRGRAAGGVRGIRLSEEKGDSVVGMALVDPELDLLVIGERGISKRTPFKEYRSQSRGGKGILTMALSEKTGDIVDAQVVDKDDRLLIMTREGITIRLRVDDIRSSGRSTQGVRAINLSDNDTVASVERITADKLPLEPPADPNAA</sequence>
<dbReference type="InterPro" id="IPR013758">
    <property type="entry name" value="Topo_IIA_A/C_ab"/>
</dbReference>
<feature type="compositionally biased region" description="Acidic residues" evidence="11">
    <location>
        <begin position="15"/>
        <end position="27"/>
    </location>
</feature>
<keyword evidence="14" id="KW-1185">Reference proteome</keyword>
<comment type="similarity">
    <text evidence="2 9">Belongs to the type II topoisomerase GyrA/ParC subunit family.</text>
</comment>
<dbReference type="InterPro" id="IPR035516">
    <property type="entry name" value="Gyrase/topoIV_suA_C"/>
</dbReference>
<keyword evidence="3 9" id="KW-0547">Nucleotide-binding</keyword>
<evidence type="ECO:0000256" key="1">
    <source>
        <dbReference type="ARBA" id="ARBA00000185"/>
    </source>
</evidence>
<feature type="region of interest" description="Disordered" evidence="11">
    <location>
        <begin position="1"/>
        <end position="29"/>
    </location>
</feature>
<feature type="short sequence motif" description="GyrA-box" evidence="9">
    <location>
        <begin position="565"/>
        <end position="571"/>
    </location>
</feature>
<keyword evidence="9" id="KW-0963">Cytoplasm</keyword>
<dbReference type="SMART" id="SM00434">
    <property type="entry name" value="TOP4c"/>
    <property type="match status" value="1"/>
</dbReference>
<comment type="subunit">
    <text evidence="9">Heterotetramer, composed of two GyrA and two GyrB chains. In the heterotetramer, GyrA contains the active site tyrosine that forms a transient covalent intermediate with DNA, while GyrB binds cofactors and catalyzes ATP hydrolysis.</text>
</comment>
<evidence type="ECO:0000256" key="3">
    <source>
        <dbReference type="ARBA" id="ARBA00022741"/>
    </source>
</evidence>
<gene>
    <name evidence="9 13" type="primary">gyrA</name>
    <name evidence="13" type="ORF">CCAX7_001550</name>
</gene>
<evidence type="ECO:0000256" key="7">
    <source>
        <dbReference type="ARBA" id="ARBA00023235"/>
    </source>
</evidence>
<comment type="subunit">
    <text evidence="8">Heterotetramer composed of ParC and ParE.</text>
</comment>
<evidence type="ECO:0000313" key="14">
    <source>
        <dbReference type="Proteomes" id="UP000287394"/>
    </source>
</evidence>
<dbReference type="GO" id="GO:0006265">
    <property type="term" value="P:DNA topological change"/>
    <property type="evidence" value="ECO:0007669"/>
    <property type="project" value="UniProtKB-UniRule"/>
</dbReference>
<dbReference type="InterPro" id="IPR005743">
    <property type="entry name" value="GyrA"/>
</dbReference>
<dbReference type="Gene3D" id="1.10.268.10">
    <property type="entry name" value="Topoisomerase, domain 3"/>
    <property type="match status" value="1"/>
</dbReference>
<dbReference type="InterPro" id="IPR013760">
    <property type="entry name" value="Topo_IIA-like_dom_sf"/>
</dbReference>
<dbReference type="InterPro" id="IPR006691">
    <property type="entry name" value="GyrA/parC_rep"/>
</dbReference>
<evidence type="ECO:0000256" key="4">
    <source>
        <dbReference type="ARBA" id="ARBA00022840"/>
    </source>
</evidence>
<dbReference type="FunCoup" id="A0A402CRR4">
    <property type="interactions" value="452"/>
</dbReference>
<keyword evidence="4 9" id="KW-0067">ATP-binding</keyword>
<keyword evidence="7 9" id="KW-0413">Isomerase</keyword>
<dbReference type="SUPFAM" id="SSF101904">
    <property type="entry name" value="GyrA/ParC C-terminal domain-like"/>
    <property type="match status" value="1"/>
</dbReference>
<evidence type="ECO:0000256" key="9">
    <source>
        <dbReference type="HAMAP-Rule" id="MF_01897"/>
    </source>
</evidence>
<evidence type="ECO:0000256" key="11">
    <source>
        <dbReference type="SAM" id="MobiDB-lite"/>
    </source>
</evidence>
<dbReference type="AlphaFoldDB" id="A0A402CRR4"/>
<dbReference type="FunFam" id="2.120.10.90:FF:000005">
    <property type="entry name" value="DNA topoisomerase 4 subunit A"/>
    <property type="match status" value="1"/>
</dbReference>
<dbReference type="Proteomes" id="UP000287394">
    <property type="component" value="Chromosome"/>
</dbReference>
<dbReference type="Gene3D" id="2.120.10.90">
    <property type="entry name" value="DNA gyrase/topoisomerase IV, subunit A, C-terminal"/>
    <property type="match status" value="1"/>
</dbReference>
<evidence type="ECO:0000256" key="2">
    <source>
        <dbReference type="ARBA" id="ARBA00008263"/>
    </source>
</evidence>
<keyword evidence="5 9" id="KW-0799">Topoisomerase</keyword>
<dbReference type="GO" id="GO:0006261">
    <property type="term" value="P:DNA-templated DNA replication"/>
    <property type="evidence" value="ECO:0007669"/>
    <property type="project" value="UniProtKB-UniRule"/>
</dbReference>
<dbReference type="GO" id="GO:0005694">
    <property type="term" value="C:chromosome"/>
    <property type="evidence" value="ECO:0007669"/>
    <property type="project" value="InterPro"/>
</dbReference>
<evidence type="ECO:0000313" key="13">
    <source>
        <dbReference type="EMBL" id="BDI28104.1"/>
    </source>
</evidence>
<keyword evidence="6 9" id="KW-0238">DNA-binding</keyword>
<comment type="function">
    <text evidence="9">A type II topoisomerase that negatively supercoils closed circular double-stranded (ds) DNA in an ATP-dependent manner to modulate DNA topology and maintain chromosomes in an underwound state. Negative supercoiling favors strand separation, and DNA replication, transcription, recombination and repair, all of which involve strand separation. Also able to catalyze the interconversion of other topological isomers of dsDNA rings, including catenanes and knotted rings. Type II topoisomerases break and join 2 DNA strands simultaneously in an ATP-dependent manner.</text>
</comment>
<feature type="domain" description="Topo IIA-type catalytic" evidence="12">
    <location>
        <begin position="73"/>
        <end position="538"/>
    </location>
</feature>
<dbReference type="Gene3D" id="3.90.199.10">
    <property type="entry name" value="Topoisomerase II, domain 5"/>
    <property type="match status" value="1"/>
</dbReference>
<dbReference type="PROSITE" id="PS52040">
    <property type="entry name" value="TOPO_IIA"/>
    <property type="match status" value="1"/>
</dbReference>
<evidence type="ECO:0000256" key="6">
    <source>
        <dbReference type="ARBA" id="ARBA00023125"/>
    </source>
</evidence>
<accession>A0A402CRR4</accession>
<dbReference type="GO" id="GO:0003677">
    <property type="term" value="F:DNA binding"/>
    <property type="evidence" value="ECO:0007669"/>
    <property type="project" value="UniProtKB-UniRule"/>
</dbReference>
<comment type="miscellaneous">
    <text evidence="9">Few gyrases are as efficient as E.coli at forming negative supercoils. Not all organisms have 2 type II topoisomerases; in organisms with a single type II topoisomerase this enzyme also has to decatenate newly replicated chromosomes.</text>
</comment>
<dbReference type="GO" id="GO:0009330">
    <property type="term" value="C:DNA topoisomerase type II (double strand cut, ATP-hydrolyzing) complex"/>
    <property type="evidence" value="ECO:0007669"/>
    <property type="project" value="TreeGrafter"/>
</dbReference>
<dbReference type="InterPro" id="IPR013757">
    <property type="entry name" value="Topo_IIA_A_a_sf"/>
</dbReference>
<dbReference type="PANTHER" id="PTHR43493:SF5">
    <property type="entry name" value="DNA GYRASE SUBUNIT A, CHLOROPLASTIC_MITOCHONDRIAL"/>
    <property type="match status" value="1"/>
</dbReference>
<dbReference type="SUPFAM" id="SSF56719">
    <property type="entry name" value="Type II DNA topoisomerase"/>
    <property type="match status" value="1"/>
</dbReference>
<dbReference type="RefSeq" id="WP_119320058.1">
    <property type="nucleotide sequence ID" value="NZ_AP025739.1"/>
</dbReference>
<dbReference type="InterPro" id="IPR002205">
    <property type="entry name" value="Topo_IIA_dom_A"/>
</dbReference>
<proteinExistence type="inferred from homology"/>
<dbReference type="KEGG" id="ccot:CCAX7_001550"/>
<dbReference type="InterPro" id="IPR050220">
    <property type="entry name" value="Type_II_DNA_Topoisomerases"/>
</dbReference>
<dbReference type="CDD" id="cd00187">
    <property type="entry name" value="TOP4c"/>
    <property type="match status" value="1"/>
</dbReference>
<evidence type="ECO:0000256" key="5">
    <source>
        <dbReference type="ARBA" id="ARBA00023029"/>
    </source>
</evidence>
<dbReference type="OrthoDB" id="9806486at2"/>
<dbReference type="EC" id="5.6.2.2" evidence="9"/>
<name>A0A402CRR4_9BACT</name>
<dbReference type="NCBIfam" id="TIGR01063">
    <property type="entry name" value="gyrA"/>
    <property type="match status" value="1"/>
</dbReference>
<dbReference type="NCBIfam" id="NF004043">
    <property type="entry name" value="PRK05560.1"/>
    <property type="match status" value="1"/>
</dbReference>
<dbReference type="Pfam" id="PF00521">
    <property type="entry name" value="DNA_topoisoIV"/>
    <property type="match status" value="1"/>
</dbReference>
<dbReference type="FunFam" id="1.10.268.10:FF:000001">
    <property type="entry name" value="DNA gyrase subunit A"/>
    <property type="match status" value="1"/>
</dbReference>
<evidence type="ECO:0000256" key="10">
    <source>
        <dbReference type="PROSITE-ProRule" id="PRU01384"/>
    </source>
</evidence>
<protein>
    <recommendedName>
        <fullName evidence="9">DNA gyrase subunit A</fullName>
        <ecNumber evidence="9">5.6.2.2</ecNumber>
    </recommendedName>
</protein>
<dbReference type="GO" id="GO:0034335">
    <property type="term" value="F:DNA negative supercoiling activity"/>
    <property type="evidence" value="ECO:0007669"/>
    <property type="project" value="UniProtKB-ARBA"/>
</dbReference>
<organism evidence="13 14">
    <name type="scientific">Capsulimonas corticalis</name>
    <dbReference type="NCBI Taxonomy" id="2219043"/>
    <lineage>
        <taxon>Bacteria</taxon>
        <taxon>Bacillati</taxon>
        <taxon>Armatimonadota</taxon>
        <taxon>Armatimonadia</taxon>
        <taxon>Capsulimonadales</taxon>
        <taxon>Capsulimonadaceae</taxon>
        <taxon>Capsulimonas</taxon>
    </lineage>
</organism>
<dbReference type="HAMAP" id="MF_01897">
    <property type="entry name" value="GyrA"/>
    <property type="match status" value="1"/>
</dbReference>
<dbReference type="EMBL" id="AP025739">
    <property type="protein sequence ID" value="BDI28104.1"/>
    <property type="molecule type" value="Genomic_DNA"/>
</dbReference>
<dbReference type="GO" id="GO:0005737">
    <property type="term" value="C:cytoplasm"/>
    <property type="evidence" value="ECO:0007669"/>
    <property type="project" value="UniProtKB-SubCell"/>
</dbReference>
<comment type="subcellular location">
    <subcellularLocation>
        <location evidence="9">Cytoplasm</location>
    </subcellularLocation>
</comment>
<dbReference type="Gene3D" id="3.30.1360.40">
    <property type="match status" value="1"/>
</dbReference>
<comment type="catalytic activity">
    <reaction evidence="1 9 10">
        <text>ATP-dependent breakage, passage and rejoining of double-stranded DNA.</text>
        <dbReference type="EC" id="5.6.2.2"/>
    </reaction>
</comment>
<dbReference type="NCBIfam" id="NF004044">
    <property type="entry name" value="PRK05561.1"/>
    <property type="match status" value="1"/>
</dbReference>
<feature type="active site" description="O-(5'-phospho-DNA)-tyrosine intermediate" evidence="9 10">
    <location>
        <position position="161"/>
    </location>
</feature>
<dbReference type="FunFam" id="3.90.199.10:FF:000001">
    <property type="entry name" value="DNA gyrase subunit A"/>
    <property type="match status" value="1"/>
</dbReference>
<evidence type="ECO:0000259" key="12">
    <source>
        <dbReference type="PROSITE" id="PS52040"/>
    </source>
</evidence>